<dbReference type="PROSITE" id="PS50887">
    <property type="entry name" value="GGDEF"/>
    <property type="match status" value="1"/>
</dbReference>
<sequence>MKHKDGHYIWVEDYLIPEFDENGQLIACDLDNLKHINDSLGHLKGDSLIKSTAKVMQLIFDDDEYVVSRTGGDEFVVIIKNKSLPEIEDLYLKMRRTIKVFNENNKDLPIQISIGLAYSETSISKMHSAIDIADKDMYKSKKNRKQINII</sequence>
<dbReference type="Pfam" id="PF00990">
    <property type="entry name" value="GGDEF"/>
    <property type="match status" value="1"/>
</dbReference>
<dbReference type="CDD" id="cd01949">
    <property type="entry name" value="GGDEF"/>
    <property type="match status" value="1"/>
</dbReference>
<dbReference type="Gene3D" id="3.30.70.270">
    <property type="match status" value="1"/>
</dbReference>
<dbReference type="InterPro" id="IPR050469">
    <property type="entry name" value="Diguanylate_Cyclase"/>
</dbReference>
<dbReference type="EMBL" id="JAESWC010000001">
    <property type="protein sequence ID" value="MBL4934197.1"/>
    <property type="molecule type" value="Genomic_DNA"/>
</dbReference>
<organism evidence="2 3">
    <name type="scientific">Clostridium rhizosphaerae</name>
    <dbReference type="NCBI Taxonomy" id="2803861"/>
    <lineage>
        <taxon>Bacteria</taxon>
        <taxon>Bacillati</taxon>
        <taxon>Bacillota</taxon>
        <taxon>Clostridia</taxon>
        <taxon>Eubacteriales</taxon>
        <taxon>Clostridiaceae</taxon>
        <taxon>Clostridium</taxon>
    </lineage>
</organism>
<comment type="caution">
    <text evidence="2">The sequence shown here is derived from an EMBL/GenBank/DDBJ whole genome shotgun (WGS) entry which is preliminary data.</text>
</comment>
<evidence type="ECO:0000259" key="1">
    <source>
        <dbReference type="PROSITE" id="PS50887"/>
    </source>
</evidence>
<proteinExistence type="predicted"/>
<protein>
    <submittedName>
        <fullName evidence="2">GGDEF domain-containing protein</fullName>
    </submittedName>
</protein>
<dbReference type="SUPFAM" id="SSF55073">
    <property type="entry name" value="Nucleotide cyclase"/>
    <property type="match status" value="1"/>
</dbReference>
<dbReference type="PANTHER" id="PTHR45138:SF9">
    <property type="entry name" value="DIGUANYLATE CYCLASE DGCM-RELATED"/>
    <property type="match status" value="1"/>
</dbReference>
<dbReference type="NCBIfam" id="TIGR00254">
    <property type="entry name" value="GGDEF"/>
    <property type="match status" value="1"/>
</dbReference>
<name>A0ABS1T514_9CLOT</name>
<keyword evidence="3" id="KW-1185">Reference proteome</keyword>
<dbReference type="SMART" id="SM00267">
    <property type="entry name" value="GGDEF"/>
    <property type="match status" value="1"/>
</dbReference>
<reference evidence="2 3" key="1">
    <citation type="submission" date="2021-01" db="EMBL/GenBank/DDBJ databases">
        <title>Genome public.</title>
        <authorList>
            <person name="Liu C."/>
            <person name="Sun Q."/>
        </authorList>
    </citation>
    <scope>NUCLEOTIDE SEQUENCE [LARGE SCALE GENOMIC DNA]</scope>
    <source>
        <strain evidence="2 3">YIM B02515</strain>
    </source>
</reference>
<dbReference type="Proteomes" id="UP000632377">
    <property type="component" value="Unassembled WGS sequence"/>
</dbReference>
<evidence type="ECO:0000313" key="2">
    <source>
        <dbReference type="EMBL" id="MBL4934197.1"/>
    </source>
</evidence>
<dbReference type="InterPro" id="IPR043128">
    <property type="entry name" value="Rev_trsase/Diguanyl_cyclase"/>
</dbReference>
<dbReference type="PANTHER" id="PTHR45138">
    <property type="entry name" value="REGULATORY COMPONENTS OF SENSORY TRANSDUCTION SYSTEM"/>
    <property type="match status" value="1"/>
</dbReference>
<dbReference type="InterPro" id="IPR000160">
    <property type="entry name" value="GGDEF_dom"/>
</dbReference>
<gene>
    <name evidence="2" type="ORF">JK636_00330</name>
</gene>
<accession>A0ABS1T514</accession>
<dbReference type="InterPro" id="IPR029787">
    <property type="entry name" value="Nucleotide_cyclase"/>
</dbReference>
<feature type="domain" description="GGDEF" evidence="1">
    <location>
        <begin position="21"/>
        <end position="150"/>
    </location>
</feature>
<evidence type="ECO:0000313" key="3">
    <source>
        <dbReference type="Proteomes" id="UP000632377"/>
    </source>
</evidence>